<feature type="compositionally biased region" description="Basic and acidic residues" evidence="1">
    <location>
        <begin position="30"/>
        <end position="61"/>
    </location>
</feature>
<feature type="non-terminal residue" evidence="2">
    <location>
        <position position="1"/>
    </location>
</feature>
<evidence type="ECO:0000256" key="1">
    <source>
        <dbReference type="SAM" id="MobiDB-lite"/>
    </source>
</evidence>
<evidence type="ECO:0000313" key="2">
    <source>
        <dbReference type="EMBL" id="CAD7001534.1"/>
    </source>
</evidence>
<dbReference type="EMBL" id="CAJHJT010000023">
    <property type="protein sequence ID" value="CAD7001534.1"/>
    <property type="molecule type" value="Genomic_DNA"/>
</dbReference>
<accession>A0A811US53</accession>
<evidence type="ECO:0000313" key="3">
    <source>
        <dbReference type="Proteomes" id="UP000606786"/>
    </source>
</evidence>
<reference evidence="2" key="1">
    <citation type="submission" date="2020-11" db="EMBL/GenBank/DDBJ databases">
        <authorList>
            <person name="Whitehead M."/>
        </authorList>
    </citation>
    <scope>NUCLEOTIDE SEQUENCE</scope>
    <source>
        <strain evidence="2">EGII</strain>
    </source>
</reference>
<gene>
    <name evidence="2" type="ORF">CCAP1982_LOCUS10030</name>
</gene>
<sequence length="99" mass="11637">LLERARTAVEMGRTLFMSERLKAANPKYHNSIEDKHVKGEFKRTGREVTSRSETKKGPERQEQHLTINLLDGSHSYEQMITGRWIRWRSVVQQSRTELV</sequence>
<dbReference type="Proteomes" id="UP000606786">
    <property type="component" value="Unassembled WGS sequence"/>
</dbReference>
<feature type="region of interest" description="Disordered" evidence="1">
    <location>
        <begin position="27"/>
        <end position="61"/>
    </location>
</feature>
<dbReference type="AlphaFoldDB" id="A0A811US53"/>
<organism evidence="2 3">
    <name type="scientific">Ceratitis capitata</name>
    <name type="common">Mediterranean fruit fly</name>
    <name type="synonym">Tephritis capitata</name>
    <dbReference type="NCBI Taxonomy" id="7213"/>
    <lineage>
        <taxon>Eukaryota</taxon>
        <taxon>Metazoa</taxon>
        <taxon>Ecdysozoa</taxon>
        <taxon>Arthropoda</taxon>
        <taxon>Hexapoda</taxon>
        <taxon>Insecta</taxon>
        <taxon>Pterygota</taxon>
        <taxon>Neoptera</taxon>
        <taxon>Endopterygota</taxon>
        <taxon>Diptera</taxon>
        <taxon>Brachycera</taxon>
        <taxon>Muscomorpha</taxon>
        <taxon>Tephritoidea</taxon>
        <taxon>Tephritidae</taxon>
        <taxon>Ceratitis</taxon>
        <taxon>Ceratitis</taxon>
    </lineage>
</organism>
<proteinExistence type="predicted"/>
<comment type="caution">
    <text evidence="2">The sequence shown here is derived from an EMBL/GenBank/DDBJ whole genome shotgun (WGS) entry which is preliminary data.</text>
</comment>
<keyword evidence="3" id="KW-1185">Reference proteome</keyword>
<protein>
    <submittedName>
        <fullName evidence="2">(Mediterranean fruit fly) hypothetical protein</fullName>
    </submittedName>
</protein>
<name>A0A811US53_CERCA</name>